<evidence type="ECO:0000256" key="13">
    <source>
        <dbReference type="SAM" id="MobiDB-lite"/>
    </source>
</evidence>
<sequence>MYTSAYKFLREKSNSHFIESFEYEDYIPDNARKLYNDLLAGGLVEQNFVVQKENHEFCCRSKEKKVIRTKSVEFMPFGLSFFLALGAVMWFFYGFLQKDIYVALPNMIGFVLGVLQMVIYLVYRNYTTKNIKLEKKLPTSTPTLDTCPAHDAPKHDTSKEPKTQDESATTECSQVVDIEAMLDKPQVVCAADTVTDIIKDVMLEDMILKASTSCTSLQQQPIDALEDYNKMKNMEVPNNQVYLIESAA</sequence>
<evidence type="ECO:0000313" key="14">
    <source>
        <dbReference type="EMBL" id="PWA66936.1"/>
    </source>
</evidence>
<evidence type="ECO:0000256" key="10">
    <source>
        <dbReference type="ARBA" id="ARBA00023034"/>
    </source>
</evidence>
<dbReference type="Gene3D" id="1.20.1280.290">
    <property type="match status" value="1"/>
</dbReference>
<keyword evidence="15" id="KW-1185">Reference proteome</keyword>
<organism evidence="14 15">
    <name type="scientific">Artemisia annua</name>
    <name type="common">Sweet wormwood</name>
    <dbReference type="NCBI Taxonomy" id="35608"/>
    <lineage>
        <taxon>Eukaryota</taxon>
        <taxon>Viridiplantae</taxon>
        <taxon>Streptophyta</taxon>
        <taxon>Embryophyta</taxon>
        <taxon>Tracheophyta</taxon>
        <taxon>Spermatophyta</taxon>
        <taxon>Magnoliopsida</taxon>
        <taxon>eudicotyledons</taxon>
        <taxon>Gunneridae</taxon>
        <taxon>Pentapetalae</taxon>
        <taxon>asterids</taxon>
        <taxon>campanulids</taxon>
        <taxon>Asterales</taxon>
        <taxon>Asteraceae</taxon>
        <taxon>Asteroideae</taxon>
        <taxon>Anthemideae</taxon>
        <taxon>Artemisiinae</taxon>
        <taxon>Artemisia</taxon>
    </lineage>
</organism>
<dbReference type="FunFam" id="1.20.1280.290:FF:000004">
    <property type="entry name" value="Sugar transporter SWEET"/>
    <property type="match status" value="1"/>
</dbReference>
<comment type="caution">
    <text evidence="12">Lacks conserved residue(s) required for the propagation of feature annotation.</text>
</comment>
<evidence type="ECO:0000256" key="8">
    <source>
        <dbReference type="ARBA" id="ARBA00022737"/>
    </source>
</evidence>
<keyword evidence="5" id="KW-1003">Cell membrane</keyword>
<dbReference type="GO" id="GO:0005886">
    <property type="term" value="C:plasma membrane"/>
    <property type="evidence" value="ECO:0007669"/>
    <property type="project" value="UniProtKB-SubCell"/>
</dbReference>
<keyword evidence="8" id="KW-0677">Repeat</keyword>
<dbReference type="GO" id="GO:0051119">
    <property type="term" value="F:sugar transmembrane transporter activity"/>
    <property type="evidence" value="ECO:0007669"/>
    <property type="project" value="InterPro"/>
</dbReference>
<evidence type="ECO:0000256" key="6">
    <source>
        <dbReference type="ARBA" id="ARBA00022597"/>
    </source>
</evidence>
<evidence type="ECO:0000256" key="3">
    <source>
        <dbReference type="ARBA" id="ARBA00007809"/>
    </source>
</evidence>
<proteinExistence type="inferred from homology"/>
<protein>
    <recommendedName>
        <fullName evidence="12">Bidirectional sugar transporter SWEET</fullName>
    </recommendedName>
</protein>
<dbReference type="AlphaFoldDB" id="A0A2U1N0D9"/>
<dbReference type="Proteomes" id="UP000245207">
    <property type="component" value="Unassembled WGS sequence"/>
</dbReference>
<dbReference type="GO" id="GO:0000139">
    <property type="term" value="C:Golgi membrane"/>
    <property type="evidence" value="ECO:0007669"/>
    <property type="project" value="UniProtKB-SubCell"/>
</dbReference>
<keyword evidence="4 12" id="KW-0813">Transport</keyword>
<keyword evidence="10" id="KW-0333">Golgi apparatus</keyword>
<reference evidence="14 15" key="1">
    <citation type="journal article" date="2018" name="Mol. Plant">
        <title>The genome of Artemisia annua provides insight into the evolution of Asteraceae family and artemisinin biosynthesis.</title>
        <authorList>
            <person name="Shen Q."/>
            <person name="Zhang L."/>
            <person name="Liao Z."/>
            <person name="Wang S."/>
            <person name="Yan T."/>
            <person name="Shi P."/>
            <person name="Liu M."/>
            <person name="Fu X."/>
            <person name="Pan Q."/>
            <person name="Wang Y."/>
            <person name="Lv Z."/>
            <person name="Lu X."/>
            <person name="Zhang F."/>
            <person name="Jiang W."/>
            <person name="Ma Y."/>
            <person name="Chen M."/>
            <person name="Hao X."/>
            <person name="Li L."/>
            <person name="Tang Y."/>
            <person name="Lv G."/>
            <person name="Zhou Y."/>
            <person name="Sun X."/>
            <person name="Brodelius P.E."/>
            <person name="Rose J.K.C."/>
            <person name="Tang K."/>
        </authorList>
    </citation>
    <scope>NUCLEOTIDE SEQUENCE [LARGE SCALE GENOMIC DNA]</scope>
    <source>
        <strain evidence="15">cv. Huhao1</strain>
        <tissue evidence="14">Leaf</tissue>
    </source>
</reference>
<name>A0A2U1N0D9_ARTAN</name>
<evidence type="ECO:0000256" key="9">
    <source>
        <dbReference type="ARBA" id="ARBA00022989"/>
    </source>
</evidence>
<keyword evidence="6 12" id="KW-0762">Sugar transport</keyword>
<feature type="compositionally biased region" description="Basic and acidic residues" evidence="13">
    <location>
        <begin position="151"/>
        <end position="165"/>
    </location>
</feature>
<dbReference type="PANTHER" id="PTHR10791">
    <property type="entry name" value="RAG1-ACTIVATING PROTEIN 1"/>
    <property type="match status" value="1"/>
</dbReference>
<evidence type="ECO:0000256" key="11">
    <source>
        <dbReference type="ARBA" id="ARBA00023136"/>
    </source>
</evidence>
<comment type="function">
    <text evidence="12">Mediates both low-affinity uptake and efflux of sugar across the membrane.</text>
</comment>
<comment type="subcellular location">
    <subcellularLocation>
        <location evidence="1">Cell membrane</location>
        <topology evidence="1">Multi-pass membrane protein</topology>
    </subcellularLocation>
    <subcellularLocation>
        <location evidence="2">Golgi apparatus membrane</location>
        <topology evidence="2">Multi-pass membrane protein</topology>
    </subcellularLocation>
</comment>
<gene>
    <name evidence="14" type="ORF">CTI12_AA322340</name>
</gene>
<keyword evidence="11 12" id="KW-0472">Membrane</keyword>
<evidence type="ECO:0000256" key="2">
    <source>
        <dbReference type="ARBA" id="ARBA00004653"/>
    </source>
</evidence>
<evidence type="ECO:0000313" key="15">
    <source>
        <dbReference type="Proteomes" id="UP000245207"/>
    </source>
</evidence>
<dbReference type="PANTHER" id="PTHR10791:SF225">
    <property type="entry name" value="BIDIRECTIONAL SUGAR TRANSPORTER SWEET"/>
    <property type="match status" value="1"/>
</dbReference>
<dbReference type="EMBL" id="PKPP01003932">
    <property type="protein sequence ID" value="PWA66936.1"/>
    <property type="molecule type" value="Genomic_DNA"/>
</dbReference>
<evidence type="ECO:0000256" key="5">
    <source>
        <dbReference type="ARBA" id="ARBA00022475"/>
    </source>
</evidence>
<accession>A0A2U1N0D9</accession>
<evidence type="ECO:0000256" key="12">
    <source>
        <dbReference type="RuleBase" id="RU910715"/>
    </source>
</evidence>
<dbReference type="Pfam" id="PF03083">
    <property type="entry name" value="MtN3_slv"/>
    <property type="match status" value="1"/>
</dbReference>
<comment type="similarity">
    <text evidence="3 12">Belongs to the SWEET sugar transporter family.</text>
</comment>
<comment type="caution">
    <text evidence="14">The sequence shown here is derived from an EMBL/GenBank/DDBJ whole genome shotgun (WGS) entry which is preliminary data.</text>
</comment>
<evidence type="ECO:0000256" key="7">
    <source>
        <dbReference type="ARBA" id="ARBA00022692"/>
    </source>
</evidence>
<evidence type="ECO:0000256" key="4">
    <source>
        <dbReference type="ARBA" id="ARBA00022448"/>
    </source>
</evidence>
<dbReference type="InterPro" id="IPR004316">
    <property type="entry name" value="SWEET_rpt"/>
</dbReference>
<feature type="region of interest" description="Disordered" evidence="13">
    <location>
        <begin position="142"/>
        <end position="170"/>
    </location>
</feature>
<feature type="transmembrane region" description="Helical" evidence="12">
    <location>
        <begin position="74"/>
        <end position="96"/>
    </location>
</feature>
<keyword evidence="9 12" id="KW-1133">Transmembrane helix</keyword>
<dbReference type="OrthoDB" id="409725at2759"/>
<dbReference type="InterPro" id="IPR047664">
    <property type="entry name" value="SWEET"/>
</dbReference>
<keyword evidence="7 12" id="KW-0812">Transmembrane</keyword>
<evidence type="ECO:0000256" key="1">
    <source>
        <dbReference type="ARBA" id="ARBA00004651"/>
    </source>
</evidence>
<feature type="transmembrane region" description="Helical" evidence="12">
    <location>
        <begin position="102"/>
        <end position="123"/>
    </location>
</feature>